<dbReference type="InterPro" id="IPR013525">
    <property type="entry name" value="ABC2_TM"/>
</dbReference>
<protein>
    <recommendedName>
        <fullName evidence="6">ABC-2 type transporter transmembrane domain-containing protein</fullName>
    </recommendedName>
</protein>
<dbReference type="Pfam" id="PF01061">
    <property type="entry name" value="ABC2_membrane"/>
    <property type="match status" value="1"/>
</dbReference>
<sequence>MRHTLRVVRASAALGFVDLAAVYTWRTWTFGWLVRLLCQASFYALLGRYVGDEPTMRYVLVGNIVVLACMESTIVVISLAAERAGGTLPLLAVAPSGHLPVYLGRGIQWTATGLASSLIAWVVLPPLLGVPLPWPRAAYAVPVIVLVIASSYGYGCALAGIALRLRGVEWLVLNFAYGIVMTFGGVNVPISTWPAPVRVAAQCLPVTHGLQAVRGILDGAPTAHISGLLGIEALVGAGWYAVAALSMERLVSVGRRDGSLDHSG</sequence>
<evidence type="ECO:0000259" key="6">
    <source>
        <dbReference type="Pfam" id="PF01061"/>
    </source>
</evidence>
<feature type="domain" description="ABC-2 type transporter transmembrane" evidence="6">
    <location>
        <begin position="24"/>
        <end position="216"/>
    </location>
</feature>
<evidence type="ECO:0000256" key="1">
    <source>
        <dbReference type="ARBA" id="ARBA00004141"/>
    </source>
</evidence>
<dbReference type="PANTHER" id="PTHR43229:SF6">
    <property type="entry name" value="ABC-TYPE MULTIDRUG TRANSPORT SYSTEM, PERMEASE COMPONENT"/>
    <property type="match status" value="1"/>
</dbReference>
<evidence type="ECO:0000313" key="7">
    <source>
        <dbReference type="EMBL" id="GAA4241147.1"/>
    </source>
</evidence>
<dbReference type="EMBL" id="BAABAS010000027">
    <property type="protein sequence ID" value="GAA4241147.1"/>
    <property type="molecule type" value="Genomic_DNA"/>
</dbReference>
<feature type="transmembrane region" description="Helical" evidence="5">
    <location>
        <begin position="170"/>
        <end position="190"/>
    </location>
</feature>
<feature type="transmembrane region" description="Helical" evidence="5">
    <location>
        <begin position="138"/>
        <end position="163"/>
    </location>
</feature>
<comment type="subcellular location">
    <subcellularLocation>
        <location evidence="1">Membrane</location>
        <topology evidence="1">Multi-pass membrane protein</topology>
    </subcellularLocation>
</comment>
<name>A0ABP8CMF7_9ACTN</name>
<organism evidence="7 8">
    <name type="scientific">Actinomadura meridiana</name>
    <dbReference type="NCBI Taxonomy" id="559626"/>
    <lineage>
        <taxon>Bacteria</taxon>
        <taxon>Bacillati</taxon>
        <taxon>Actinomycetota</taxon>
        <taxon>Actinomycetes</taxon>
        <taxon>Streptosporangiales</taxon>
        <taxon>Thermomonosporaceae</taxon>
        <taxon>Actinomadura</taxon>
    </lineage>
</organism>
<feature type="transmembrane region" description="Helical" evidence="5">
    <location>
        <begin position="111"/>
        <end position="132"/>
    </location>
</feature>
<keyword evidence="3 5" id="KW-1133">Transmembrane helix</keyword>
<dbReference type="PANTHER" id="PTHR43229">
    <property type="entry name" value="NODULATION PROTEIN J"/>
    <property type="match status" value="1"/>
</dbReference>
<gene>
    <name evidence="7" type="ORF">GCM10022254_68800</name>
</gene>
<evidence type="ECO:0000256" key="5">
    <source>
        <dbReference type="SAM" id="Phobius"/>
    </source>
</evidence>
<evidence type="ECO:0000256" key="4">
    <source>
        <dbReference type="ARBA" id="ARBA00023136"/>
    </source>
</evidence>
<comment type="caution">
    <text evidence="7">The sequence shown here is derived from an EMBL/GenBank/DDBJ whole genome shotgun (WGS) entry which is preliminary data.</text>
</comment>
<keyword evidence="4 5" id="KW-0472">Membrane</keyword>
<dbReference type="InterPro" id="IPR051784">
    <property type="entry name" value="Nod_factor_ABC_transporter"/>
</dbReference>
<keyword evidence="2 5" id="KW-0812">Transmembrane</keyword>
<dbReference type="Proteomes" id="UP001501710">
    <property type="component" value="Unassembled WGS sequence"/>
</dbReference>
<evidence type="ECO:0000256" key="3">
    <source>
        <dbReference type="ARBA" id="ARBA00022989"/>
    </source>
</evidence>
<feature type="transmembrane region" description="Helical" evidence="5">
    <location>
        <begin position="7"/>
        <end position="26"/>
    </location>
</feature>
<feature type="transmembrane region" description="Helical" evidence="5">
    <location>
        <begin position="58"/>
        <end position="81"/>
    </location>
</feature>
<reference evidence="8" key="1">
    <citation type="journal article" date="2019" name="Int. J. Syst. Evol. Microbiol.">
        <title>The Global Catalogue of Microorganisms (GCM) 10K type strain sequencing project: providing services to taxonomists for standard genome sequencing and annotation.</title>
        <authorList>
            <consortium name="The Broad Institute Genomics Platform"/>
            <consortium name="The Broad Institute Genome Sequencing Center for Infectious Disease"/>
            <person name="Wu L."/>
            <person name="Ma J."/>
        </authorList>
    </citation>
    <scope>NUCLEOTIDE SEQUENCE [LARGE SCALE GENOMIC DNA]</scope>
    <source>
        <strain evidence="8">JCM 17440</strain>
    </source>
</reference>
<dbReference type="RefSeq" id="WP_344906018.1">
    <property type="nucleotide sequence ID" value="NZ_BAABAS010000027.1"/>
</dbReference>
<evidence type="ECO:0000256" key="2">
    <source>
        <dbReference type="ARBA" id="ARBA00022692"/>
    </source>
</evidence>
<feature type="transmembrane region" description="Helical" evidence="5">
    <location>
        <begin position="225"/>
        <end position="246"/>
    </location>
</feature>
<accession>A0ABP8CMF7</accession>
<proteinExistence type="predicted"/>
<keyword evidence="8" id="KW-1185">Reference proteome</keyword>
<evidence type="ECO:0000313" key="8">
    <source>
        <dbReference type="Proteomes" id="UP001501710"/>
    </source>
</evidence>